<dbReference type="FunFam" id="1.10.510.10:FF:000624">
    <property type="entry name" value="Mitogen-activated protein kinase"/>
    <property type="match status" value="1"/>
</dbReference>
<dbReference type="EC" id="2.7.11.22" evidence="2"/>
<evidence type="ECO:0000256" key="1">
    <source>
        <dbReference type="ARBA" id="ARBA00006485"/>
    </source>
</evidence>
<dbReference type="InterPro" id="IPR011009">
    <property type="entry name" value="Kinase-like_dom_sf"/>
</dbReference>
<dbReference type="Gene3D" id="3.30.200.20">
    <property type="entry name" value="Phosphorylase Kinase, domain 1"/>
    <property type="match status" value="1"/>
</dbReference>
<dbReference type="PROSITE" id="PS00108">
    <property type="entry name" value="PROTEIN_KINASE_ST"/>
    <property type="match status" value="1"/>
</dbReference>
<evidence type="ECO:0000256" key="4">
    <source>
        <dbReference type="ARBA" id="ARBA00022679"/>
    </source>
</evidence>
<dbReference type="FunFam" id="3.30.200.20:FF:000579">
    <property type="entry name" value="cyclin-dependent kinase 20"/>
    <property type="match status" value="1"/>
</dbReference>
<dbReference type="InterPro" id="IPR050108">
    <property type="entry name" value="CDK"/>
</dbReference>
<dbReference type="PROSITE" id="PS00107">
    <property type="entry name" value="PROTEIN_KINASE_ATP"/>
    <property type="match status" value="1"/>
</dbReference>
<comment type="similarity">
    <text evidence="1">Belongs to the protein kinase superfamily. CMGC Ser/Thr protein kinase family. CDC2/CDKX subfamily.</text>
</comment>
<dbReference type="Pfam" id="PF00069">
    <property type="entry name" value="Pkinase"/>
    <property type="match status" value="1"/>
</dbReference>
<accession>A0A8D8VML3</accession>
<evidence type="ECO:0000256" key="9">
    <source>
        <dbReference type="ARBA" id="ARBA00035720"/>
    </source>
</evidence>
<dbReference type="GO" id="GO:0005524">
    <property type="term" value="F:ATP binding"/>
    <property type="evidence" value="ECO:0007669"/>
    <property type="project" value="UniProtKB-UniRule"/>
</dbReference>
<evidence type="ECO:0000256" key="6">
    <source>
        <dbReference type="ARBA" id="ARBA00022777"/>
    </source>
</evidence>
<reference evidence="17" key="1">
    <citation type="submission" date="2021-05" db="EMBL/GenBank/DDBJ databases">
        <authorList>
            <person name="Alioto T."/>
            <person name="Alioto T."/>
            <person name="Gomez Garrido J."/>
        </authorList>
    </citation>
    <scope>NUCLEOTIDE SEQUENCE</scope>
</reference>
<protein>
    <recommendedName>
        <fullName evidence="8">Cyclin-dependent kinase 20</fullName>
        <ecNumber evidence="2">2.7.11.22</ecNumber>
    </recommendedName>
    <alternativeName>
        <fullName evidence="9">Cell cycle-related kinase</fullName>
    </alternativeName>
    <alternativeName>
        <fullName evidence="10">Cell division protein kinase 20</fullName>
    </alternativeName>
</protein>
<dbReference type="Gene3D" id="1.10.510.10">
    <property type="entry name" value="Transferase(Phosphotransferase) domain 1"/>
    <property type="match status" value="1"/>
</dbReference>
<evidence type="ECO:0000256" key="10">
    <source>
        <dbReference type="ARBA" id="ARBA00035723"/>
    </source>
</evidence>
<organism evidence="17">
    <name type="scientific">Cacopsylla melanoneura</name>
    <dbReference type="NCBI Taxonomy" id="428564"/>
    <lineage>
        <taxon>Eukaryota</taxon>
        <taxon>Metazoa</taxon>
        <taxon>Ecdysozoa</taxon>
        <taxon>Arthropoda</taxon>
        <taxon>Hexapoda</taxon>
        <taxon>Insecta</taxon>
        <taxon>Pterygota</taxon>
        <taxon>Neoptera</taxon>
        <taxon>Paraneoptera</taxon>
        <taxon>Hemiptera</taxon>
        <taxon>Sternorrhyncha</taxon>
        <taxon>Psylloidea</taxon>
        <taxon>Psyllidae</taxon>
        <taxon>Psyllinae</taxon>
        <taxon>Cacopsylla</taxon>
    </lineage>
</organism>
<feature type="region of interest" description="Disordered" evidence="15">
    <location>
        <begin position="304"/>
        <end position="336"/>
    </location>
</feature>
<dbReference type="GO" id="GO:0004693">
    <property type="term" value="F:cyclin-dependent protein serine/threonine kinase activity"/>
    <property type="evidence" value="ECO:0007669"/>
    <property type="project" value="UniProtKB-EC"/>
</dbReference>
<dbReference type="SUPFAM" id="SSF56112">
    <property type="entry name" value="Protein kinase-like (PK-like)"/>
    <property type="match status" value="1"/>
</dbReference>
<feature type="binding site" evidence="13">
    <location>
        <position position="38"/>
    </location>
    <ligand>
        <name>ATP</name>
        <dbReference type="ChEBI" id="CHEBI:30616"/>
    </ligand>
</feature>
<keyword evidence="5 13" id="KW-0547">Nucleotide-binding</keyword>
<evidence type="ECO:0000256" key="2">
    <source>
        <dbReference type="ARBA" id="ARBA00012425"/>
    </source>
</evidence>
<evidence type="ECO:0000313" key="17">
    <source>
        <dbReference type="EMBL" id="CAG6724646.1"/>
    </source>
</evidence>
<evidence type="ECO:0000256" key="12">
    <source>
        <dbReference type="ARBA" id="ARBA00048367"/>
    </source>
</evidence>
<keyword evidence="7 13" id="KW-0067">ATP-binding</keyword>
<dbReference type="PROSITE" id="PS50011">
    <property type="entry name" value="PROTEIN_KINASE_DOM"/>
    <property type="match status" value="1"/>
</dbReference>
<dbReference type="AlphaFoldDB" id="A0A8D8VML3"/>
<sequence length="336" mass="38633">MDLREMDKYEVLGRIGQGAHGHVLRAKNKATNQIVAIKRILSRRRNTGCVKTDVMREIKTLLSVSDRYIVKLLDFFPDQDTVCLIFEYMDSGLWELLHDKKITLTIPHTKTYMQMLLKGVSYLHGKFIMHRDLKPANLLIDKQGILKVADFGLARPFDLERWAQYSPQVASRWYRAPELLYASRCYDQSVDLWAVGCILGELHNREPLFPGESDIEQLAMVLHKLGTPTEDSWPGLKELPDYNKITFAPSDPVSFSTMLPNASHDTIDLISKLLLYDGQKRIPANEALLHKYFFSHPLPCIERDLPKPESNHREQLRQEENGDSTRAIEGTVCQDR</sequence>
<dbReference type="InterPro" id="IPR000719">
    <property type="entry name" value="Prot_kinase_dom"/>
</dbReference>
<comment type="catalytic activity">
    <reaction evidence="11">
        <text>L-threonyl-[protein] + ATP = O-phospho-L-threonyl-[protein] + ADP + H(+)</text>
        <dbReference type="Rhea" id="RHEA:46608"/>
        <dbReference type="Rhea" id="RHEA-COMP:11060"/>
        <dbReference type="Rhea" id="RHEA-COMP:11605"/>
        <dbReference type="ChEBI" id="CHEBI:15378"/>
        <dbReference type="ChEBI" id="CHEBI:30013"/>
        <dbReference type="ChEBI" id="CHEBI:30616"/>
        <dbReference type="ChEBI" id="CHEBI:61977"/>
        <dbReference type="ChEBI" id="CHEBI:456216"/>
        <dbReference type="EC" id="2.7.11.22"/>
    </reaction>
</comment>
<evidence type="ECO:0000256" key="13">
    <source>
        <dbReference type="PROSITE-ProRule" id="PRU10141"/>
    </source>
</evidence>
<comment type="catalytic activity">
    <reaction evidence="12">
        <text>L-seryl-[protein] + ATP = O-phospho-L-seryl-[protein] + ADP + H(+)</text>
        <dbReference type="Rhea" id="RHEA:17989"/>
        <dbReference type="Rhea" id="RHEA-COMP:9863"/>
        <dbReference type="Rhea" id="RHEA-COMP:11604"/>
        <dbReference type="ChEBI" id="CHEBI:15378"/>
        <dbReference type="ChEBI" id="CHEBI:29999"/>
        <dbReference type="ChEBI" id="CHEBI:30616"/>
        <dbReference type="ChEBI" id="CHEBI:83421"/>
        <dbReference type="ChEBI" id="CHEBI:456216"/>
        <dbReference type="EC" id="2.7.11.22"/>
    </reaction>
</comment>
<keyword evidence="3 14" id="KW-0723">Serine/threonine-protein kinase</keyword>
<evidence type="ECO:0000256" key="3">
    <source>
        <dbReference type="ARBA" id="ARBA00022527"/>
    </source>
</evidence>
<dbReference type="InterPro" id="IPR017441">
    <property type="entry name" value="Protein_kinase_ATP_BS"/>
</dbReference>
<evidence type="ECO:0000256" key="7">
    <source>
        <dbReference type="ARBA" id="ARBA00022840"/>
    </source>
</evidence>
<name>A0A8D8VML3_9HEMI</name>
<keyword evidence="6 17" id="KW-0418">Kinase</keyword>
<dbReference type="EMBL" id="HBUF01368058">
    <property type="protein sequence ID" value="CAG6724645.1"/>
    <property type="molecule type" value="Transcribed_RNA"/>
</dbReference>
<dbReference type="PANTHER" id="PTHR24056">
    <property type="entry name" value="CELL DIVISION PROTEIN KINASE"/>
    <property type="match status" value="1"/>
</dbReference>
<evidence type="ECO:0000259" key="16">
    <source>
        <dbReference type="PROSITE" id="PS50011"/>
    </source>
</evidence>
<evidence type="ECO:0000256" key="14">
    <source>
        <dbReference type="RuleBase" id="RU000304"/>
    </source>
</evidence>
<evidence type="ECO:0000256" key="5">
    <source>
        <dbReference type="ARBA" id="ARBA00022741"/>
    </source>
</evidence>
<proteinExistence type="inferred from homology"/>
<dbReference type="SMART" id="SM00220">
    <property type="entry name" value="S_TKc"/>
    <property type="match status" value="1"/>
</dbReference>
<evidence type="ECO:0000256" key="11">
    <source>
        <dbReference type="ARBA" id="ARBA00047811"/>
    </source>
</evidence>
<dbReference type="EMBL" id="HBUF01368059">
    <property type="protein sequence ID" value="CAG6724646.1"/>
    <property type="molecule type" value="Transcribed_RNA"/>
</dbReference>
<dbReference type="GO" id="GO:0005634">
    <property type="term" value="C:nucleus"/>
    <property type="evidence" value="ECO:0007669"/>
    <property type="project" value="TreeGrafter"/>
</dbReference>
<feature type="compositionally biased region" description="Basic and acidic residues" evidence="15">
    <location>
        <begin position="304"/>
        <end position="320"/>
    </location>
</feature>
<dbReference type="PANTHER" id="PTHR24056:SF171">
    <property type="entry name" value="CYCLIN-DEPENDENT KINASE 20"/>
    <property type="match status" value="1"/>
</dbReference>
<keyword evidence="4" id="KW-0808">Transferase</keyword>
<evidence type="ECO:0000256" key="8">
    <source>
        <dbReference type="ARBA" id="ARBA00035711"/>
    </source>
</evidence>
<evidence type="ECO:0000256" key="15">
    <source>
        <dbReference type="SAM" id="MobiDB-lite"/>
    </source>
</evidence>
<feature type="domain" description="Protein kinase" evidence="16">
    <location>
        <begin position="9"/>
        <end position="293"/>
    </location>
</feature>
<dbReference type="InterPro" id="IPR008271">
    <property type="entry name" value="Ser/Thr_kinase_AS"/>
</dbReference>